<dbReference type="Proteomes" id="UP001180020">
    <property type="component" value="Unassembled WGS sequence"/>
</dbReference>
<protein>
    <submittedName>
        <fullName evidence="1">Uncharacterized protein</fullName>
    </submittedName>
</protein>
<keyword evidence="2" id="KW-1185">Reference proteome</keyword>
<comment type="caution">
    <text evidence="1">The sequence shown here is derived from an EMBL/GenBank/DDBJ whole genome shotgun (WGS) entry which is preliminary data.</text>
</comment>
<gene>
    <name evidence="1" type="ORF">QJS10_CPA09g00794</name>
</gene>
<evidence type="ECO:0000313" key="2">
    <source>
        <dbReference type="Proteomes" id="UP001180020"/>
    </source>
</evidence>
<dbReference type="AlphaFoldDB" id="A0AAV9E711"/>
<dbReference type="EMBL" id="JAUJYO010000009">
    <property type="protein sequence ID" value="KAK1309493.1"/>
    <property type="molecule type" value="Genomic_DNA"/>
</dbReference>
<reference evidence="1" key="1">
    <citation type="journal article" date="2023" name="Nat. Commun.">
        <title>Diploid and tetraploid genomes of Acorus and the evolution of monocots.</title>
        <authorList>
            <person name="Ma L."/>
            <person name="Liu K.W."/>
            <person name="Li Z."/>
            <person name="Hsiao Y.Y."/>
            <person name="Qi Y."/>
            <person name="Fu T."/>
            <person name="Tang G.D."/>
            <person name="Zhang D."/>
            <person name="Sun W.H."/>
            <person name="Liu D.K."/>
            <person name="Li Y."/>
            <person name="Chen G.Z."/>
            <person name="Liu X.D."/>
            <person name="Liao X.Y."/>
            <person name="Jiang Y.T."/>
            <person name="Yu X."/>
            <person name="Hao Y."/>
            <person name="Huang J."/>
            <person name="Zhao X.W."/>
            <person name="Ke S."/>
            <person name="Chen Y.Y."/>
            <person name="Wu W.L."/>
            <person name="Hsu J.L."/>
            <person name="Lin Y.F."/>
            <person name="Huang M.D."/>
            <person name="Li C.Y."/>
            <person name="Huang L."/>
            <person name="Wang Z.W."/>
            <person name="Zhao X."/>
            <person name="Zhong W.Y."/>
            <person name="Peng D.H."/>
            <person name="Ahmad S."/>
            <person name="Lan S."/>
            <person name="Zhang J.S."/>
            <person name="Tsai W.C."/>
            <person name="Van de Peer Y."/>
            <person name="Liu Z.J."/>
        </authorList>
    </citation>
    <scope>NUCLEOTIDE SEQUENCE</scope>
    <source>
        <strain evidence="1">CP</strain>
    </source>
</reference>
<proteinExistence type="predicted"/>
<sequence length="53" mass="6292">MKMFWERRTFMPHLSSLCYLGDMASKPHRTSFNASRKHRAILWTVSVMTSKEC</sequence>
<accession>A0AAV9E711</accession>
<reference evidence="1" key="2">
    <citation type="submission" date="2023-06" db="EMBL/GenBank/DDBJ databases">
        <authorList>
            <person name="Ma L."/>
            <person name="Liu K.-W."/>
            <person name="Li Z."/>
            <person name="Hsiao Y.-Y."/>
            <person name="Qi Y."/>
            <person name="Fu T."/>
            <person name="Tang G."/>
            <person name="Zhang D."/>
            <person name="Sun W.-H."/>
            <person name="Liu D.-K."/>
            <person name="Li Y."/>
            <person name="Chen G.-Z."/>
            <person name="Liu X.-D."/>
            <person name="Liao X.-Y."/>
            <person name="Jiang Y.-T."/>
            <person name="Yu X."/>
            <person name="Hao Y."/>
            <person name="Huang J."/>
            <person name="Zhao X.-W."/>
            <person name="Ke S."/>
            <person name="Chen Y.-Y."/>
            <person name="Wu W.-L."/>
            <person name="Hsu J.-L."/>
            <person name="Lin Y.-F."/>
            <person name="Huang M.-D."/>
            <person name="Li C.-Y."/>
            <person name="Huang L."/>
            <person name="Wang Z.-W."/>
            <person name="Zhao X."/>
            <person name="Zhong W.-Y."/>
            <person name="Peng D.-H."/>
            <person name="Ahmad S."/>
            <person name="Lan S."/>
            <person name="Zhang J.-S."/>
            <person name="Tsai W.-C."/>
            <person name="Van De Peer Y."/>
            <person name="Liu Z.-J."/>
        </authorList>
    </citation>
    <scope>NUCLEOTIDE SEQUENCE</scope>
    <source>
        <strain evidence="1">CP</strain>
        <tissue evidence="1">Leaves</tissue>
    </source>
</reference>
<organism evidence="1 2">
    <name type="scientific">Acorus calamus</name>
    <name type="common">Sweet flag</name>
    <dbReference type="NCBI Taxonomy" id="4465"/>
    <lineage>
        <taxon>Eukaryota</taxon>
        <taxon>Viridiplantae</taxon>
        <taxon>Streptophyta</taxon>
        <taxon>Embryophyta</taxon>
        <taxon>Tracheophyta</taxon>
        <taxon>Spermatophyta</taxon>
        <taxon>Magnoliopsida</taxon>
        <taxon>Liliopsida</taxon>
        <taxon>Acoraceae</taxon>
        <taxon>Acorus</taxon>
    </lineage>
</organism>
<evidence type="ECO:0000313" key="1">
    <source>
        <dbReference type="EMBL" id="KAK1309493.1"/>
    </source>
</evidence>
<name>A0AAV9E711_ACOCL</name>